<evidence type="ECO:0000256" key="11">
    <source>
        <dbReference type="ARBA" id="ARBA00023004"/>
    </source>
</evidence>
<dbReference type="PROSITE" id="PS51379">
    <property type="entry name" value="4FE4S_FER_2"/>
    <property type="match status" value="2"/>
</dbReference>
<organism evidence="20 21">
    <name type="scientific">Anaeromyxobacter diazotrophicus</name>
    <dbReference type="NCBI Taxonomy" id="2590199"/>
    <lineage>
        <taxon>Bacteria</taxon>
        <taxon>Pseudomonadati</taxon>
        <taxon>Myxococcota</taxon>
        <taxon>Myxococcia</taxon>
        <taxon>Myxococcales</taxon>
        <taxon>Cystobacterineae</taxon>
        <taxon>Anaeromyxobacteraceae</taxon>
        <taxon>Anaeromyxobacter</taxon>
    </lineage>
</organism>
<evidence type="ECO:0000256" key="7">
    <source>
        <dbReference type="ARBA" id="ARBA00022723"/>
    </source>
</evidence>
<dbReference type="PANTHER" id="PTHR42845">
    <property type="entry name" value="COENZYME F420-REDUCING HYDROGENASE, GAMMA SUBUNIT"/>
    <property type="match status" value="1"/>
</dbReference>
<dbReference type="SMART" id="SM00929">
    <property type="entry name" value="NADH-G_4Fe-4S_3"/>
    <property type="match status" value="1"/>
</dbReference>
<feature type="domain" description="4Fe-4S ferredoxin-type" evidence="18">
    <location>
        <begin position="157"/>
        <end position="188"/>
    </location>
</feature>
<evidence type="ECO:0000256" key="12">
    <source>
        <dbReference type="ARBA" id="ARBA00023014"/>
    </source>
</evidence>
<sequence length="432" mass="45202">MPRPVAPCARRIASQRGSEPVIHFVLDGRTVVTDEGHTVLAACREHGISLPTLCHLEGLSTVASCRLCLVEVDSLPRPVPACATAVWEGMRVTTRSARLAQHRRSVVALLFANGDHVCAACPASGCCELQDLAQLLGVDHVDLELPRRARPVDASRSRFLLDPGRCVLCTRCVRACAEIEGARTLGLAGRGARTRLVTDGGERWGDSPTCTDCGRCAAVCPTGALLETATAAQGLAARSRPRRTPARAQPAPPPLAAGEPGDRARLATVWLGGCSGCHMSLLDLDEALLALASRVDLVYSPLTDAPELPPEVDVCLVEGAVATAGDEAELRGARERARVLVALGDCACFGNVTAMRDAVGGAPAVLRRAWRAPAGVDAELPALLDRVRPVAELVPIDLFLPGCPPGPGLIRAALEELAAGRLPALAGQAHFG</sequence>
<comment type="similarity">
    <text evidence="3">Belongs to the complex I 75 kDa subunit family.</text>
</comment>
<evidence type="ECO:0000256" key="16">
    <source>
        <dbReference type="SAM" id="MobiDB-lite"/>
    </source>
</evidence>
<evidence type="ECO:0000256" key="8">
    <source>
        <dbReference type="ARBA" id="ARBA00022737"/>
    </source>
</evidence>
<evidence type="ECO:0000259" key="17">
    <source>
        <dbReference type="PROSITE" id="PS51085"/>
    </source>
</evidence>
<evidence type="ECO:0000313" key="21">
    <source>
        <dbReference type="Proteomes" id="UP000503640"/>
    </source>
</evidence>
<dbReference type="Pfam" id="PF10588">
    <property type="entry name" value="NADH-G_4Fe-4S_3"/>
    <property type="match status" value="1"/>
</dbReference>
<evidence type="ECO:0000259" key="18">
    <source>
        <dbReference type="PROSITE" id="PS51379"/>
    </source>
</evidence>
<proteinExistence type="inferred from homology"/>
<evidence type="ECO:0000259" key="19">
    <source>
        <dbReference type="PROSITE" id="PS51839"/>
    </source>
</evidence>
<dbReference type="InterPro" id="IPR037024">
    <property type="entry name" value="NiFe_Hase_small_N_sf"/>
</dbReference>
<dbReference type="InterPro" id="IPR017900">
    <property type="entry name" value="4Fe4S_Fe_S_CS"/>
</dbReference>
<evidence type="ECO:0000256" key="5">
    <source>
        <dbReference type="ARBA" id="ARBA00022485"/>
    </source>
</evidence>
<dbReference type="SUPFAM" id="SSF54292">
    <property type="entry name" value="2Fe-2S ferredoxin-like"/>
    <property type="match status" value="1"/>
</dbReference>
<dbReference type="GO" id="GO:0046872">
    <property type="term" value="F:metal ion binding"/>
    <property type="evidence" value="ECO:0007669"/>
    <property type="project" value="UniProtKB-KW"/>
</dbReference>
<dbReference type="GO" id="GO:0051539">
    <property type="term" value="F:4 iron, 4 sulfur cluster binding"/>
    <property type="evidence" value="ECO:0007669"/>
    <property type="project" value="UniProtKB-KW"/>
</dbReference>
<dbReference type="Gene3D" id="3.30.70.20">
    <property type="match status" value="1"/>
</dbReference>
<dbReference type="FunFam" id="3.30.70.20:FF:000035">
    <property type="entry name" value="Iron hydrogenase 1"/>
    <property type="match status" value="1"/>
</dbReference>
<accession>A0A7I9VK58</accession>
<dbReference type="Pfam" id="PF01058">
    <property type="entry name" value="Oxidored_q6"/>
    <property type="match status" value="1"/>
</dbReference>
<dbReference type="PANTHER" id="PTHR42845:SF1">
    <property type="entry name" value="HYDROGENASE SMALL SUBUNIT"/>
    <property type="match status" value="1"/>
</dbReference>
<feature type="region of interest" description="Disordered" evidence="16">
    <location>
        <begin position="234"/>
        <end position="260"/>
    </location>
</feature>
<dbReference type="AlphaFoldDB" id="A0A7I9VK58"/>
<dbReference type="EMBL" id="BJTG01000003">
    <property type="protein sequence ID" value="GEJ56755.1"/>
    <property type="molecule type" value="Genomic_DNA"/>
</dbReference>
<dbReference type="SUPFAM" id="SSF56770">
    <property type="entry name" value="HydA/Nqo6-like"/>
    <property type="match status" value="1"/>
</dbReference>
<evidence type="ECO:0000256" key="10">
    <source>
        <dbReference type="ARBA" id="ARBA00023002"/>
    </source>
</evidence>
<comment type="caution">
    <text evidence="20">The sequence shown here is derived from an EMBL/GenBank/DDBJ whole genome shotgun (WGS) entry which is preliminary data.</text>
</comment>
<keyword evidence="13" id="KW-0520">NAD</keyword>
<keyword evidence="6" id="KW-0001">2Fe-2S</keyword>
<dbReference type="PROSITE" id="PS51839">
    <property type="entry name" value="4FE4S_HC3"/>
    <property type="match status" value="1"/>
</dbReference>
<dbReference type="CDD" id="cd00207">
    <property type="entry name" value="fer2"/>
    <property type="match status" value="1"/>
</dbReference>
<dbReference type="InterPro" id="IPR019574">
    <property type="entry name" value="NADH_UbQ_OxRdtase_Gsu_4Fe4S-bd"/>
</dbReference>
<keyword evidence="5" id="KW-0004">4Fe-4S</keyword>
<comment type="cofactor">
    <cofactor evidence="1">
        <name>[4Fe-4S] cluster</name>
        <dbReference type="ChEBI" id="CHEBI:49883"/>
    </cofactor>
</comment>
<name>A0A7I9VK58_9BACT</name>
<dbReference type="Gene3D" id="3.40.50.700">
    <property type="entry name" value="NADH:ubiquinone oxidoreductase-like, 20kDa subunit"/>
    <property type="match status" value="1"/>
</dbReference>
<evidence type="ECO:0000256" key="14">
    <source>
        <dbReference type="ARBA" id="ARBA00023136"/>
    </source>
</evidence>
<dbReference type="InterPro" id="IPR006137">
    <property type="entry name" value="NADH_UbQ_OxRdtase-like_20kDa"/>
</dbReference>
<dbReference type="InterPro" id="IPR017896">
    <property type="entry name" value="4Fe4S_Fe-S-bd"/>
</dbReference>
<dbReference type="InterPro" id="IPR054351">
    <property type="entry name" value="NADH_UbQ_OxRdtase_ferredoxin"/>
</dbReference>
<evidence type="ECO:0000256" key="3">
    <source>
        <dbReference type="ARBA" id="ARBA00005404"/>
    </source>
</evidence>
<evidence type="ECO:0000256" key="6">
    <source>
        <dbReference type="ARBA" id="ARBA00022714"/>
    </source>
</evidence>
<dbReference type="PROSITE" id="PS51085">
    <property type="entry name" value="2FE2S_FER_2"/>
    <property type="match status" value="1"/>
</dbReference>
<evidence type="ECO:0000256" key="1">
    <source>
        <dbReference type="ARBA" id="ARBA00001966"/>
    </source>
</evidence>
<keyword evidence="14" id="KW-0472">Membrane</keyword>
<dbReference type="Pfam" id="PF13510">
    <property type="entry name" value="Fer2_4"/>
    <property type="match status" value="1"/>
</dbReference>
<keyword evidence="7" id="KW-0479">Metal-binding</keyword>
<protein>
    <submittedName>
        <fullName evidence="20">Uncharacterized protein</fullName>
    </submittedName>
</protein>
<keyword evidence="12" id="KW-0411">Iron-sulfur</keyword>
<evidence type="ECO:0000313" key="20">
    <source>
        <dbReference type="EMBL" id="GEJ56755.1"/>
    </source>
</evidence>
<comment type="similarity">
    <text evidence="4">Belongs to the FrhG family.</text>
</comment>
<dbReference type="GO" id="GO:0051537">
    <property type="term" value="F:2 iron, 2 sulfur cluster binding"/>
    <property type="evidence" value="ECO:0007669"/>
    <property type="project" value="UniProtKB-KW"/>
</dbReference>
<keyword evidence="8" id="KW-0677">Repeat</keyword>
<dbReference type="SUPFAM" id="SSF54862">
    <property type="entry name" value="4Fe-4S ferredoxins"/>
    <property type="match status" value="1"/>
</dbReference>
<keyword evidence="10" id="KW-0560">Oxidoreductase</keyword>
<keyword evidence="9" id="KW-1278">Translocase</keyword>
<feature type="domain" description="4Fe-4S His(Cys)3-ligated-type" evidence="19">
    <location>
        <begin position="98"/>
        <end position="137"/>
    </location>
</feature>
<dbReference type="InterPro" id="IPR051349">
    <property type="entry name" value="Hydrogenase_assoc-protein"/>
</dbReference>
<feature type="domain" description="4Fe-4S ferredoxin-type" evidence="18">
    <location>
        <begin position="201"/>
        <end position="230"/>
    </location>
</feature>
<feature type="domain" description="2Fe-2S ferredoxin-type" evidence="17">
    <location>
        <begin position="20"/>
        <end position="98"/>
    </location>
</feature>
<evidence type="ECO:0000256" key="4">
    <source>
        <dbReference type="ARBA" id="ARBA00010870"/>
    </source>
</evidence>
<dbReference type="PROSITE" id="PS00198">
    <property type="entry name" value="4FE4S_FER_1"/>
    <property type="match status" value="1"/>
</dbReference>
<keyword evidence="21" id="KW-1185">Reference proteome</keyword>
<dbReference type="FunFam" id="3.10.20.740:FF:000004">
    <property type="entry name" value="NADH-quinone oxidoreductase"/>
    <property type="match status" value="1"/>
</dbReference>
<dbReference type="GO" id="GO:0016020">
    <property type="term" value="C:membrane"/>
    <property type="evidence" value="ECO:0007669"/>
    <property type="project" value="UniProtKB-SubCell"/>
</dbReference>
<comment type="cofactor">
    <cofactor evidence="15">
        <name>[2Fe-2S] cluster</name>
        <dbReference type="ChEBI" id="CHEBI:190135"/>
    </cofactor>
</comment>
<dbReference type="Gene3D" id="3.10.20.740">
    <property type="match status" value="1"/>
</dbReference>
<evidence type="ECO:0000256" key="13">
    <source>
        <dbReference type="ARBA" id="ARBA00023027"/>
    </source>
</evidence>
<dbReference type="InterPro" id="IPR036010">
    <property type="entry name" value="2Fe-2S_ferredoxin-like_sf"/>
</dbReference>
<evidence type="ECO:0000256" key="2">
    <source>
        <dbReference type="ARBA" id="ARBA00004370"/>
    </source>
</evidence>
<evidence type="ECO:0000256" key="15">
    <source>
        <dbReference type="ARBA" id="ARBA00034078"/>
    </source>
</evidence>
<dbReference type="InterPro" id="IPR001041">
    <property type="entry name" value="2Fe-2S_ferredoxin-type"/>
</dbReference>
<evidence type="ECO:0000256" key="9">
    <source>
        <dbReference type="ARBA" id="ARBA00022967"/>
    </source>
</evidence>
<comment type="subcellular location">
    <subcellularLocation>
        <location evidence="2">Membrane</location>
    </subcellularLocation>
</comment>
<dbReference type="GO" id="GO:0016491">
    <property type="term" value="F:oxidoreductase activity"/>
    <property type="evidence" value="ECO:0007669"/>
    <property type="project" value="UniProtKB-KW"/>
</dbReference>
<dbReference type="Pfam" id="PF22117">
    <property type="entry name" value="Fer4_Nqo3"/>
    <property type="match status" value="1"/>
</dbReference>
<dbReference type="Proteomes" id="UP000503640">
    <property type="component" value="Unassembled WGS sequence"/>
</dbReference>
<reference evidence="21" key="1">
    <citation type="journal article" date="2020" name="Appl. Environ. Microbiol.">
        <title>Diazotrophic Anaeromyxobacter Isolates from Soils.</title>
        <authorList>
            <person name="Masuda Y."/>
            <person name="Yamanaka H."/>
            <person name="Xu Z.X."/>
            <person name="Shiratori Y."/>
            <person name="Aono T."/>
            <person name="Amachi S."/>
            <person name="Senoo K."/>
            <person name="Itoh H."/>
        </authorList>
    </citation>
    <scope>NUCLEOTIDE SEQUENCE [LARGE SCALE GENOMIC DNA]</scope>
    <source>
        <strain evidence="21">R267</strain>
    </source>
</reference>
<gene>
    <name evidence="20" type="ORF">AMYX_14960</name>
</gene>
<keyword evidence="11" id="KW-0408">Iron</keyword>